<keyword evidence="6" id="KW-0378">Hydrolase</keyword>
<keyword evidence="7" id="KW-1185">Reference proteome</keyword>
<reference evidence="8" key="1">
    <citation type="submission" date="2024-02" db="UniProtKB">
        <authorList>
            <consortium name="WormBaseParasite"/>
        </authorList>
    </citation>
    <scope>IDENTIFICATION</scope>
</reference>
<keyword evidence="5" id="KW-0067">ATP-binding</keyword>
<dbReference type="GO" id="GO:0034982">
    <property type="term" value="P:mitochondrial protein processing"/>
    <property type="evidence" value="ECO:0007669"/>
    <property type="project" value="TreeGrafter"/>
</dbReference>
<dbReference type="Gene3D" id="3.40.50.300">
    <property type="entry name" value="P-loop containing nucleotide triphosphate hydrolases"/>
    <property type="match status" value="1"/>
</dbReference>
<dbReference type="PANTHER" id="PTHR43655">
    <property type="entry name" value="ATP-DEPENDENT PROTEASE"/>
    <property type="match status" value="1"/>
</dbReference>
<comment type="cofactor">
    <cofactor evidence="1">
        <name>Zn(2+)</name>
        <dbReference type="ChEBI" id="CHEBI:29105"/>
    </cofactor>
</comment>
<keyword evidence="3" id="KW-0547">Nucleotide-binding</keyword>
<dbReference type="AlphaFoldDB" id="A0AAF3JB83"/>
<evidence type="ECO:0000256" key="4">
    <source>
        <dbReference type="ARBA" id="ARBA00022833"/>
    </source>
</evidence>
<evidence type="ECO:0000256" key="1">
    <source>
        <dbReference type="ARBA" id="ARBA00001947"/>
    </source>
</evidence>
<sequence length="66" mass="7618">MMGQMTKQKLNIIDPHSPDGKKALKIKFKDVAGCHEAKVEIKEFVDYLKNSSKYTKLGPNYQKELY</sequence>
<proteinExistence type="predicted"/>
<dbReference type="GO" id="GO:0008237">
    <property type="term" value="F:metallopeptidase activity"/>
    <property type="evidence" value="ECO:0007669"/>
    <property type="project" value="UniProtKB-KW"/>
</dbReference>
<keyword evidence="2" id="KW-0479">Metal-binding</keyword>
<dbReference type="Proteomes" id="UP000887575">
    <property type="component" value="Unassembled WGS sequence"/>
</dbReference>
<protein>
    <submittedName>
        <fullName evidence="8">Uncharacterized protein</fullName>
    </submittedName>
</protein>
<keyword evidence="6" id="KW-0645">Protease</keyword>
<accession>A0AAF3JB83</accession>
<keyword evidence="6" id="KW-0482">Metalloprotease</keyword>
<evidence type="ECO:0000313" key="7">
    <source>
        <dbReference type="Proteomes" id="UP000887575"/>
    </source>
</evidence>
<evidence type="ECO:0000256" key="3">
    <source>
        <dbReference type="ARBA" id="ARBA00022741"/>
    </source>
</evidence>
<keyword evidence="4" id="KW-0862">Zinc</keyword>
<dbReference type="GO" id="GO:0005745">
    <property type="term" value="C:m-AAA complex"/>
    <property type="evidence" value="ECO:0007669"/>
    <property type="project" value="TreeGrafter"/>
</dbReference>
<dbReference type="GO" id="GO:0005524">
    <property type="term" value="F:ATP binding"/>
    <property type="evidence" value="ECO:0007669"/>
    <property type="project" value="UniProtKB-KW"/>
</dbReference>
<evidence type="ECO:0000256" key="2">
    <source>
        <dbReference type="ARBA" id="ARBA00022723"/>
    </source>
</evidence>
<evidence type="ECO:0000256" key="6">
    <source>
        <dbReference type="ARBA" id="ARBA00023049"/>
    </source>
</evidence>
<dbReference type="InterPro" id="IPR027417">
    <property type="entry name" value="P-loop_NTPase"/>
</dbReference>
<dbReference type="InterPro" id="IPR050928">
    <property type="entry name" value="ATP-dep_Zn_Metalloprotease"/>
</dbReference>
<evidence type="ECO:0000256" key="5">
    <source>
        <dbReference type="ARBA" id="ARBA00022840"/>
    </source>
</evidence>
<evidence type="ECO:0000313" key="8">
    <source>
        <dbReference type="WBParaSite" id="MBELARI_LOCUS8090"/>
    </source>
</evidence>
<organism evidence="7 8">
    <name type="scientific">Mesorhabditis belari</name>
    <dbReference type="NCBI Taxonomy" id="2138241"/>
    <lineage>
        <taxon>Eukaryota</taxon>
        <taxon>Metazoa</taxon>
        <taxon>Ecdysozoa</taxon>
        <taxon>Nematoda</taxon>
        <taxon>Chromadorea</taxon>
        <taxon>Rhabditida</taxon>
        <taxon>Rhabditina</taxon>
        <taxon>Rhabditomorpha</taxon>
        <taxon>Rhabditoidea</taxon>
        <taxon>Rhabditidae</taxon>
        <taxon>Mesorhabditinae</taxon>
        <taxon>Mesorhabditis</taxon>
    </lineage>
</organism>
<dbReference type="WBParaSite" id="MBELARI_LOCUS8090">
    <property type="protein sequence ID" value="MBELARI_LOCUS8090"/>
    <property type="gene ID" value="MBELARI_LOCUS8090"/>
</dbReference>
<dbReference type="PANTHER" id="PTHR43655:SF8">
    <property type="entry name" value="PARAPLEGIN"/>
    <property type="match status" value="1"/>
</dbReference>
<dbReference type="GO" id="GO:0046872">
    <property type="term" value="F:metal ion binding"/>
    <property type="evidence" value="ECO:0007669"/>
    <property type="project" value="UniProtKB-KW"/>
</dbReference>
<name>A0AAF3JB83_9BILA</name>